<dbReference type="EMBL" id="MT142503">
    <property type="protein sequence ID" value="QJA83096.1"/>
    <property type="molecule type" value="Genomic_DNA"/>
</dbReference>
<reference evidence="2" key="1">
    <citation type="submission" date="2020-03" db="EMBL/GenBank/DDBJ databases">
        <title>The deep terrestrial virosphere.</title>
        <authorList>
            <person name="Holmfeldt K."/>
            <person name="Nilsson E."/>
            <person name="Simone D."/>
            <person name="Lopez-Fernandez M."/>
            <person name="Wu X."/>
            <person name="de Brujin I."/>
            <person name="Lundin D."/>
            <person name="Andersson A."/>
            <person name="Bertilsson S."/>
            <person name="Dopson M."/>
        </authorList>
    </citation>
    <scope>NUCLEOTIDE SEQUENCE</scope>
    <source>
        <strain evidence="4">MM415A00315</strain>
        <strain evidence="3">MM415B00552</strain>
        <strain evidence="2">TM448A00662</strain>
    </source>
</reference>
<gene>
    <name evidence="4" type="ORF">MM415A00315_0021</name>
    <name evidence="3" type="ORF">MM415B00552_0025</name>
    <name evidence="2" type="ORF">TM448A00662_0009</name>
</gene>
<organism evidence="2">
    <name type="scientific">viral metagenome</name>
    <dbReference type="NCBI Taxonomy" id="1070528"/>
    <lineage>
        <taxon>unclassified sequences</taxon>
        <taxon>metagenomes</taxon>
        <taxon>organismal metagenomes</taxon>
    </lineage>
</organism>
<feature type="compositionally biased region" description="Basic and acidic residues" evidence="1">
    <location>
        <begin position="64"/>
        <end position="73"/>
    </location>
</feature>
<dbReference type="EMBL" id="MT141511">
    <property type="protein sequence ID" value="QJA64035.1"/>
    <property type="molecule type" value="Genomic_DNA"/>
</dbReference>
<sequence length="114" mass="12484">MANPMERYLIIVSDTTPELPNKWENFVLWLKPDDGWYKWAGSSWEITNNPITATELASALAGKSDTDHSHPTHGDINFTGTVSADGDAGLTGERTIGGYKITFKKGLLTGFEPV</sequence>
<proteinExistence type="predicted"/>
<evidence type="ECO:0000313" key="3">
    <source>
        <dbReference type="EMBL" id="QJA64035.1"/>
    </source>
</evidence>
<evidence type="ECO:0000313" key="2">
    <source>
        <dbReference type="EMBL" id="QJA47387.1"/>
    </source>
</evidence>
<evidence type="ECO:0000256" key="1">
    <source>
        <dbReference type="SAM" id="MobiDB-lite"/>
    </source>
</evidence>
<evidence type="ECO:0000313" key="4">
    <source>
        <dbReference type="EMBL" id="QJA83096.1"/>
    </source>
</evidence>
<dbReference type="EMBL" id="MT144041">
    <property type="protein sequence ID" value="QJA47387.1"/>
    <property type="molecule type" value="Genomic_DNA"/>
</dbReference>
<name>A0A6H1ZJ93_9ZZZZ</name>
<accession>A0A6H1ZJ93</accession>
<feature type="region of interest" description="Disordered" evidence="1">
    <location>
        <begin position="62"/>
        <end position="84"/>
    </location>
</feature>
<protein>
    <submittedName>
        <fullName evidence="2">Uncharacterized protein</fullName>
    </submittedName>
</protein>
<dbReference type="AlphaFoldDB" id="A0A6H1ZJ93"/>